<dbReference type="SUPFAM" id="SSF54373">
    <property type="entry name" value="FAD-linked reductases, C-terminal domain"/>
    <property type="match status" value="1"/>
</dbReference>
<keyword evidence="8" id="KW-1185">Reference proteome</keyword>
<dbReference type="GO" id="GO:0016491">
    <property type="term" value="F:oxidoreductase activity"/>
    <property type="evidence" value="ECO:0007669"/>
    <property type="project" value="UniProtKB-KW"/>
</dbReference>
<dbReference type="InterPro" id="IPR002938">
    <property type="entry name" value="FAD-bd"/>
</dbReference>
<reference evidence="7 8" key="1">
    <citation type="submission" date="2023-01" db="EMBL/GenBank/DDBJ databases">
        <title>Analysis of 21 Apiospora genomes using comparative genomics revels a genus with tremendous synthesis potential of carbohydrate active enzymes and secondary metabolites.</title>
        <authorList>
            <person name="Sorensen T."/>
        </authorList>
    </citation>
    <scope>NUCLEOTIDE SEQUENCE [LARGE SCALE GENOMIC DNA]</scope>
    <source>
        <strain evidence="7 8">CBS 117206</strain>
    </source>
</reference>
<evidence type="ECO:0000259" key="6">
    <source>
        <dbReference type="Pfam" id="PF01494"/>
    </source>
</evidence>
<dbReference type="SUPFAM" id="SSF51905">
    <property type="entry name" value="FAD/NAD(P)-binding domain"/>
    <property type="match status" value="1"/>
</dbReference>
<organism evidence="7 8">
    <name type="scientific">Apiospora kogelbergensis</name>
    <dbReference type="NCBI Taxonomy" id="1337665"/>
    <lineage>
        <taxon>Eukaryota</taxon>
        <taxon>Fungi</taxon>
        <taxon>Dikarya</taxon>
        <taxon>Ascomycota</taxon>
        <taxon>Pezizomycotina</taxon>
        <taxon>Sordariomycetes</taxon>
        <taxon>Xylariomycetidae</taxon>
        <taxon>Amphisphaeriales</taxon>
        <taxon>Apiosporaceae</taxon>
        <taxon>Apiospora</taxon>
    </lineage>
</organism>
<dbReference type="AlphaFoldDB" id="A0AAW0R903"/>
<dbReference type="PANTHER" id="PTHR46720">
    <property type="entry name" value="HYDROXYLASE, PUTATIVE (AFU_ORTHOLOGUE AFUA_3G01460)-RELATED"/>
    <property type="match status" value="1"/>
</dbReference>
<dbReference type="PRINTS" id="PR00420">
    <property type="entry name" value="RNGMNOXGNASE"/>
</dbReference>
<dbReference type="Gene3D" id="3.50.50.60">
    <property type="entry name" value="FAD/NAD(P)-binding domain"/>
    <property type="match status" value="1"/>
</dbReference>
<dbReference type="PANTHER" id="PTHR46720:SF3">
    <property type="entry name" value="FAD-BINDING DOMAIN-CONTAINING PROTEIN-RELATED"/>
    <property type="match status" value="1"/>
</dbReference>
<comment type="pathway">
    <text evidence="1">Secondary metabolite biosynthesis.</text>
</comment>
<dbReference type="InterPro" id="IPR036188">
    <property type="entry name" value="FAD/NAD-bd_sf"/>
</dbReference>
<keyword evidence="5" id="KW-0560">Oxidoreductase</keyword>
<evidence type="ECO:0000256" key="1">
    <source>
        <dbReference type="ARBA" id="ARBA00005179"/>
    </source>
</evidence>
<keyword evidence="4" id="KW-0274">FAD</keyword>
<name>A0AAW0R903_9PEZI</name>
<dbReference type="GO" id="GO:0044550">
    <property type="term" value="P:secondary metabolite biosynthetic process"/>
    <property type="evidence" value="ECO:0007669"/>
    <property type="project" value="TreeGrafter"/>
</dbReference>
<dbReference type="Proteomes" id="UP001392437">
    <property type="component" value="Unassembled WGS sequence"/>
</dbReference>
<evidence type="ECO:0000256" key="4">
    <source>
        <dbReference type="ARBA" id="ARBA00022827"/>
    </source>
</evidence>
<keyword evidence="3" id="KW-0285">Flavoprotein</keyword>
<protein>
    <recommendedName>
        <fullName evidence="6">FAD-binding domain-containing protein</fullName>
    </recommendedName>
</protein>
<comment type="caution">
    <text evidence="7">The sequence shown here is derived from an EMBL/GenBank/DDBJ whole genome shotgun (WGS) entry which is preliminary data.</text>
</comment>
<accession>A0AAW0R903</accession>
<dbReference type="GO" id="GO:0071949">
    <property type="term" value="F:FAD binding"/>
    <property type="evidence" value="ECO:0007669"/>
    <property type="project" value="InterPro"/>
</dbReference>
<dbReference type="EMBL" id="JAQQWP010000002">
    <property type="protein sequence ID" value="KAK8130367.1"/>
    <property type="molecule type" value="Genomic_DNA"/>
</dbReference>
<comment type="similarity">
    <text evidence="2">Belongs to the paxM FAD-dependent monooxygenase family.</text>
</comment>
<evidence type="ECO:0000313" key="7">
    <source>
        <dbReference type="EMBL" id="KAK8130367.1"/>
    </source>
</evidence>
<evidence type="ECO:0000256" key="3">
    <source>
        <dbReference type="ARBA" id="ARBA00022630"/>
    </source>
</evidence>
<feature type="domain" description="FAD-binding" evidence="6">
    <location>
        <begin position="345"/>
        <end position="387"/>
    </location>
</feature>
<sequence length="490" mass="53908">MSNLQEESSGPFRVAIIGGGIGGLFCALSIHHHYQSSSSSSPHVKRGIQIDVYEQAPQYREIGAGVGMGINAARLVHRLGLGPGLIQIAGQRQGTWFTFRRHDDSGEVVVIPDADPEPGDVRQAPCARSDLLELFLGAIRERGAATLHTEKACTGVTVLGGDGENNGVDVDGEGKGGGKVQLRFRDGTSATADVVVGCDGVHSVVRDQFVTDANNKSVESGTIAYRGIVPISALERDWPFDHWSNIWVAKHKHFLAYPITRNTKLNVVAFVTKRLGGGIPINDREGEQNKYKNIRESWSSLCDLSEVVADFAEFDEPVQRIISLMDERPGRWRINDHEPLGRWHFAGGRVVLVGDAAHAMLPHMGAGAGQSVEDGWILGRALAEYLCSSSSKTENRSSSSSTKFQSLESTMQFYQDLRLPRAQRVQAASRVSGNLYELQTEEMNALSYEDSLPVLGEAMLQRMKFVWSEDIDDSYDRMRDGEQQQQQQQQ</sequence>
<gene>
    <name evidence="7" type="ORF">PG999_002747</name>
</gene>
<dbReference type="Pfam" id="PF01494">
    <property type="entry name" value="FAD_binding_3"/>
    <property type="match status" value="1"/>
</dbReference>
<evidence type="ECO:0000256" key="2">
    <source>
        <dbReference type="ARBA" id="ARBA00007992"/>
    </source>
</evidence>
<proteinExistence type="inferred from homology"/>
<dbReference type="InterPro" id="IPR051104">
    <property type="entry name" value="FAD_monoxygenase"/>
</dbReference>
<evidence type="ECO:0000313" key="8">
    <source>
        <dbReference type="Proteomes" id="UP001392437"/>
    </source>
</evidence>
<evidence type="ECO:0000256" key="5">
    <source>
        <dbReference type="ARBA" id="ARBA00023002"/>
    </source>
</evidence>